<dbReference type="InterPro" id="IPR051477">
    <property type="entry name" value="Expansin_CellWall"/>
</dbReference>
<keyword evidence="3" id="KW-0472">Membrane</keyword>
<dbReference type="Pfam" id="PF03330">
    <property type="entry name" value="DPBB_1"/>
    <property type="match status" value="1"/>
</dbReference>
<evidence type="ECO:0000256" key="1">
    <source>
        <dbReference type="ARBA" id="ARBA00022729"/>
    </source>
</evidence>
<evidence type="ECO:0000313" key="5">
    <source>
        <dbReference type="EMBL" id="PKS12610.1"/>
    </source>
</evidence>
<feature type="transmembrane region" description="Helical" evidence="3">
    <location>
        <begin position="97"/>
        <end position="122"/>
    </location>
</feature>
<dbReference type="Gene3D" id="2.40.40.10">
    <property type="entry name" value="RlpA-like domain"/>
    <property type="match status" value="1"/>
</dbReference>
<organism evidence="5 6">
    <name type="scientific">Lomentospora prolificans</name>
    <dbReference type="NCBI Taxonomy" id="41688"/>
    <lineage>
        <taxon>Eukaryota</taxon>
        <taxon>Fungi</taxon>
        <taxon>Dikarya</taxon>
        <taxon>Ascomycota</taxon>
        <taxon>Pezizomycotina</taxon>
        <taxon>Sordariomycetes</taxon>
        <taxon>Hypocreomycetidae</taxon>
        <taxon>Microascales</taxon>
        <taxon>Microascaceae</taxon>
        <taxon>Lomentospora</taxon>
    </lineage>
</organism>
<keyword evidence="1" id="KW-0732">Signal</keyword>
<keyword evidence="6" id="KW-1185">Reference proteome</keyword>
<evidence type="ECO:0000256" key="3">
    <source>
        <dbReference type="SAM" id="Phobius"/>
    </source>
</evidence>
<feature type="region of interest" description="Disordered" evidence="2">
    <location>
        <begin position="1"/>
        <end position="24"/>
    </location>
</feature>
<dbReference type="CDD" id="cd22191">
    <property type="entry name" value="DPBB_RlpA_EXP_N-like"/>
    <property type="match status" value="1"/>
</dbReference>
<dbReference type="Proteomes" id="UP000233524">
    <property type="component" value="Unassembled WGS sequence"/>
</dbReference>
<dbReference type="VEuPathDB" id="FungiDB:jhhlp_000818"/>
<evidence type="ECO:0000256" key="2">
    <source>
        <dbReference type="SAM" id="MobiDB-lite"/>
    </source>
</evidence>
<dbReference type="EMBL" id="NLAX01000003">
    <property type="protein sequence ID" value="PKS12610.1"/>
    <property type="molecule type" value="Genomic_DNA"/>
</dbReference>
<keyword evidence="3" id="KW-1133">Transmembrane helix</keyword>
<protein>
    <recommendedName>
        <fullName evidence="4">RlpA-like protein double-psi beta-barrel domain-containing protein</fullName>
    </recommendedName>
</protein>
<dbReference type="PANTHER" id="PTHR31836">
    <property type="match status" value="1"/>
</dbReference>
<dbReference type="SUPFAM" id="SSF50685">
    <property type="entry name" value="Barwin-like endoglucanases"/>
    <property type="match status" value="1"/>
</dbReference>
<dbReference type="STRING" id="41688.A0A2N3NJJ1"/>
<accession>A0A2N3NJJ1</accession>
<evidence type="ECO:0000259" key="4">
    <source>
        <dbReference type="Pfam" id="PF03330"/>
    </source>
</evidence>
<dbReference type="AlphaFoldDB" id="A0A2N3NJJ1"/>
<evidence type="ECO:0000313" key="6">
    <source>
        <dbReference type="Proteomes" id="UP000233524"/>
    </source>
</evidence>
<dbReference type="InParanoid" id="A0A2N3NJJ1"/>
<proteinExistence type="predicted"/>
<feature type="region of interest" description="Disordered" evidence="2">
    <location>
        <begin position="42"/>
        <end position="67"/>
    </location>
</feature>
<feature type="domain" description="RlpA-like protein double-psi beta-barrel" evidence="4">
    <location>
        <begin position="186"/>
        <end position="241"/>
    </location>
</feature>
<comment type="caution">
    <text evidence="5">The sequence shown here is derived from an EMBL/GenBank/DDBJ whole genome shotgun (WGS) entry which is preliminary data.</text>
</comment>
<gene>
    <name evidence="5" type="ORF">jhhlp_000818</name>
</gene>
<keyword evidence="3" id="KW-0812">Transmembrane</keyword>
<name>A0A2N3NJJ1_9PEZI</name>
<reference evidence="5 6" key="1">
    <citation type="journal article" date="2017" name="G3 (Bethesda)">
        <title>First Draft Genome Sequence of the Pathogenic Fungus Lomentospora prolificans (Formerly Scedosporium prolificans).</title>
        <authorList>
            <person name="Luo R."/>
            <person name="Zimin A."/>
            <person name="Workman R."/>
            <person name="Fan Y."/>
            <person name="Pertea G."/>
            <person name="Grossman N."/>
            <person name="Wear M.P."/>
            <person name="Jia B."/>
            <person name="Miller H."/>
            <person name="Casadevall A."/>
            <person name="Timp W."/>
            <person name="Zhang S.X."/>
            <person name="Salzberg S.L."/>
        </authorList>
    </citation>
    <scope>NUCLEOTIDE SEQUENCE [LARGE SCALE GENOMIC DNA]</scope>
    <source>
        <strain evidence="5 6">JHH-5317</strain>
    </source>
</reference>
<dbReference type="PANTHER" id="PTHR31836:SF28">
    <property type="entry name" value="SRCR DOMAIN-CONTAINING PROTEIN-RELATED"/>
    <property type="match status" value="1"/>
</dbReference>
<sequence>MADEEAQRPAAQVYQSPEWESAGQKRSSIMSWLRSSKPLIPAGASKEAPINEPAREPSIDVGTSTDVDTRAPVAGKPSFLDNYFPPDKKYLGLSRDYFLLFVATPAILILLIVLPVALGVGLSDRDKGQNLPFPSSSDGPWKGDITYYEPGMGACGMVSKSSEMIVAVSHKLWDSIQQGGNPNTNTLCGKKIRVRRDFVEENKGERSVDLTVVDRCTGCEPTDLDMSPMAFKKLAREVDGRVLATWTWLE</sequence>
<dbReference type="InterPro" id="IPR036908">
    <property type="entry name" value="RlpA-like_sf"/>
</dbReference>
<dbReference type="InterPro" id="IPR009009">
    <property type="entry name" value="RlpA-like_DPBB"/>
</dbReference>
<dbReference type="OrthoDB" id="623670at2759"/>